<dbReference type="AlphaFoldDB" id="A0A3D8I3B9"/>
<dbReference type="GO" id="GO:0009279">
    <property type="term" value="C:cell outer membrane"/>
    <property type="evidence" value="ECO:0007669"/>
    <property type="project" value="UniProtKB-UniRule"/>
</dbReference>
<keyword evidence="7" id="KW-0998">Cell outer membrane</keyword>
<sequence length="746" mass="84553">MKIRQICFYIILCSHILWAREISAVRYEGLSAISNVLADEIVQIKAGDELVVSKVDKAVRALYSQGYFEDVYASFEQGVLTFHVVQKPKVASVEIKGYGSEQEKETLYSQIGIKKGDSYDETKLVRAKTIIRTILEYQGYYGTVVESDIVKVGSDSAYAITFNVNQGENIIIKNAMYDGRQKVKVKDLEQLSANKQRQFMGWLWGRNDGKLKLADLEYDNARIQDVYMRKGFLDASVSQALLDADFNDYSANLYYKITEGERYKVSGIQIVLHVPVIEESELRKALKVKKGEYFNIEDVRADIETIRQKIADLGYAFTRVSPDLDKDVSTSEVKVIYLIQVGQKVKIHDVIISGNSRTADRIIRRELLLAPGDTYKLSYLRESENALKRLGYFGKVQIDERRVSENAMDLLVSVEESRTGELMFGLGYGSYDKLMVNASIRERNLFGTGQSGQIYADWSYRRQLVNLTLSNPRVLDSKYSASLSVFHSLYWNWDYREQTTGGTITAGRLLTNTLRASLGYTLSTTRVLDFYDSTLQFLYRDYLTIDRPLKSAISPSLYFDNTDDYYFPKNGAIISAYVEYAGLGGDEKYTKFYGKMALYYHLKSFLGIDLIARYKTQGGAILSNGYVPITSKFYMGGISSVRGYQVSSLTPRDPTGIIRIGGNYMMTHSAELSYGILEKAQMRLALFVDYGMIGTDSLSETTRSSWGFAIEWISPMGPIVLVFPQPIDPQPGDRTSRFEFTMGTRF</sequence>
<keyword evidence="2" id="KW-1134">Transmembrane beta strand</keyword>
<dbReference type="OrthoDB" id="9803054at2"/>
<evidence type="ECO:0000256" key="2">
    <source>
        <dbReference type="ARBA" id="ARBA00022452"/>
    </source>
</evidence>
<keyword evidence="6" id="KW-0472">Membrane</keyword>
<dbReference type="PANTHER" id="PTHR12815:SF23">
    <property type="entry name" value="OUTER MEMBRANE PROTEIN ASSEMBLY FACTOR BAMA"/>
    <property type="match status" value="1"/>
</dbReference>
<name>A0A3D8I3B9_9HELI</name>
<protein>
    <recommendedName>
        <fullName evidence="8">Outer membrane protein assembly factor BamA</fullName>
    </recommendedName>
</protein>
<dbReference type="Gene3D" id="2.40.160.50">
    <property type="entry name" value="membrane protein fhac: a member of the omp85/tpsb transporter family"/>
    <property type="match status" value="1"/>
</dbReference>
<gene>
    <name evidence="10" type="primary">bamA</name>
    <name evidence="10" type="ORF">CQA63_05880</name>
</gene>
<dbReference type="Proteomes" id="UP000256599">
    <property type="component" value="Unassembled WGS sequence"/>
</dbReference>
<proteinExistence type="predicted"/>
<evidence type="ECO:0000259" key="9">
    <source>
        <dbReference type="PROSITE" id="PS51779"/>
    </source>
</evidence>
<keyword evidence="3" id="KW-0812">Transmembrane</keyword>
<dbReference type="InterPro" id="IPR010827">
    <property type="entry name" value="BamA/TamA_POTRA"/>
</dbReference>
<dbReference type="PROSITE" id="PS51779">
    <property type="entry name" value="POTRA"/>
    <property type="match status" value="3"/>
</dbReference>
<dbReference type="InterPro" id="IPR034746">
    <property type="entry name" value="POTRA"/>
</dbReference>
<evidence type="ECO:0000256" key="4">
    <source>
        <dbReference type="ARBA" id="ARBA00022729"/>
    </source>
</evidence>
<keyword evidence="11" id="KW-1185">Reference proteome</keyword>
<dbReference type="PIRSF" id="PIRSF006076">
    <property type="entry name" value="OM_assembly_OMP85"/>
    <property type="match status" value="1"/>
</dbReference>
<evidence type="ECO:0000256" key="6">
    <source>
        <dbReference type="ARBA" id="ARBA00023136"/>
    </source>
</evidence>
<evidence type="ECO:0000256" key="8">
    <source>
        <dbReference type="NCBIfam" id="TIGR03303"/>
    </source>
</evidence>
<dbReference type="Pfam" id="PF07244">
    <property type="entry name" value="POTRA"/>
    <property type="match status" value="5"/>
</dbReference>
<evidence type="ECO:0000256" key="1">
    <source>
        <dbReference type="ARBA" id="ARBA00004370"/>
    </source>
</evidence>
<feature type="domain" description="POTRA" evidence="9">
    <location>
        <begin position="263"/>
        <end position="342"/>
    </location>
</feature>
<keyword evidence="5" id="KW-0677">Repeat</keyword>
<dbReference type="Pfam" id="PF01103">
    <property type="entry name" value="Omp85"/>
    <property type="match status" value="1"/>
</dbReference>
<comment type="subcellular location">
    <subcellularLocation>
        <location evidence="1">Membrane</location>
    </subcellularLocation>
</comment>
<dbReference type="GO" id="GO:0071709">
    <property type="term" value="P:membrane assembly"/>
    <property type="evidence" value="ECO:0007669"/>
    <property type="project" value="InterPro"/>
</dbReference>
<feature type="domain" description="POTRA" evidence="9">
    <location>
        <begin position="20"/>
        <end position="87"/>
    </location>
</feature>
<evidence type="ECO:0000256" key="7">
    <source>
        <dbReference type="ARBA" id="ARBA00023237"/>
    </source>
</evidence>
<feature type="domain" description="POTRA" evidence="9">
    <location>
        <begin position="345"/>
        <end position="417"/>
    </location>
</feature>
<dbReference type="EMBL" id="NXLR01000010">
    <property type="protein sequence ID" value="RDU59608.1"/>
    <property type="molecule type" value="Genomic_DNA"/>
</dbReference>
<dbReference type="RefSeq" id="WP_104700679.1">
    <property type="nucleotide sequence ID" value="NZ_FZPP01000046.1"/>
</dbReference>
<evidence type="ECO:0000313" key="10">
    <source>
        <dbReference type="EMBL" id="RDU59608.1"/>
    </source>
</evidence>
<reference evidence="10 11" key="1">
    <citation type="submission" date="2018-04" db="EMBL/GenBank/DDBJ databases">
        <title>Novel Campyloabacter and Helicobacter Species and Strains.</title>
        <authorList>
            <person name="Mannion A.J."/>
            <person name="Shen Z."/>
            <person name="Fox J.G."/>
        </authorList>
    </citation>
    <scope>NUCLEOTIDE SEQUENCE [LARGE SCALE GENOMIC DNA]</scope>
    <source>
        <strain evidence="10 11">MIT 98-6070</strain>
    </source>
</reference>
<accession>A0A3D8I3B9</accession>
<dbReference type="InterPro" id="IPR023707">
    <property type="entry name" value="OM_assembly_BamA"/>
</dbReference>
<dbReference type="NCBIfam" id="TIGR03303">
    <property type="entry name" value="OM_YaeT"/>
    <property type="match status" value="1"/>
</dbReference>
<comment type="caution">
    <text evidence="10">The sequence shown here is derived from an EMBL/GenBank/DDBJ whole genome shotgun (WGS) entry which is preliminary data.</text>
</comment>
<dbReference type="Gene3D" id="3.10.20.310">
    <property type="entry name" value="membrane protein fhac"/>
    <property type="match status" value="5"/>
</dbReference>
<dbReference type="InterPro" id="IPR000184">
    <property type="entry name" value="Bac_surfAg_D15"/>
</dbReference>
<evidence type="ECO:0000256" key="3">
    <source>
        <dbReference type="ARBA" id="ARBA00022692"/>
    </source>
</evidence>
<dbReference type="PANTHER" id="PTHR12815">
    <property type="entry name" value="SORTING AND ASSEMBLY MACHINERY SAMM50 PROTEIN FAMILY MEMBER"/>
    <property type="match status" value="1"/>
</dbReference>
<dbReference type="InterPro" id="IPR039910">
    <property type="entry name" value="D15-like"/>
</dbReference>
<evidence type="ECO:0000256" key="5">
    <source>
        <dbReference type="ARBA" id="ARBA00022737"/>
    </source>
</evidence>
<keyword evidence="4" id="KW-0732">Signal</keyword>
<organism evidence="10 11">
    <name type="scientific">Helicobacter marmotae</name>
    <dbReference type="NCBI Taxonomy" id="152490"/>
    <lineage>
        <taxon>Bacteria</taxon>
        <taxon>Pseudomonadati</taxon>
        <taxon>Campylobacterota</taxon>
        <taxon>Epsilonproteobacteria</taxon>
        <taxon>Campylobacterales</taxon>
        <taxon>Helicobacteraceae</taxon>
        <taxon>Helicobacter</taxon>
    </lineage>
</organism>
<evidence type="ECO:0000313" key="11">
    <source>
        <dbReference type="Proteomes" id="UP000256599"/>
    </source>
</evidence>